<sequence>MCTKFGCRLKFLKTRFKELRLCWVCYPSPPMYSYKNSDRQRLLFRLYSHLSVHVEVTSPCTGAVVDSQCFEITGHLQREQFSKLINLTGILASKCRTLHSKLSPSCVLHVNSQHLPWKQNGALHPYIFSFFPLHRKYFFSKTTMKITTGSHISFHIFSPV</sequence>
<organism evidence="1 2">
    <name type="scientific">Crocodylus porosus</name>
    <name type="common">Saltwater crocodile</name>
    <name type="synonym">Estuarine crocodile</name>
    <dbReference type="NCBI Taxonomy" id="8502"/>
    <lineage>
        <taxon>Eukaryota</taxon>
        <taxon>Metazoa</taxon>
        <taxon>Chordata</taxon>
        <taxon>Craniata</taxon>
        <taxon>Vertebrata</taxon>
        <taxon>Euteleostomi</taxon>
        <taxon>Archelosauria</taxon>
        <taxon>Archosauria</taxon>
        <taxon>Crocodylia</taxon>
        <taxon>Longirostres</taxon>
        <taxon>Crocodylidae</taxon>
        <taxon>Crocodylus</taxon>
    </lineage>
</organism>
<accession>A0A7M4EEJ1</accession>
<dbReference type="Ensembl" id="ENSCPRT00005010107.1">
    <property type="protein sequence ID" value="ENSCPRP00005008573.1"/>
    <property type="gene ID" value="ENSCPRG00005006136.1"/>
</dbReference>
<dbReference type="Proteomes" id="UP000594220">
    <property type="component" value="Unplaced"/>
</dbReference>
<protein>
    <submittedName>
        <fullName evidence="1">Uncharacterized protein</fullName>
    </submittedName>
</protein>
<reference evidence="1" key="1">
    <citation type="submission" date="2025-08" db="UniProtKB">
        <authorList>
            <consortium name="Ensembl"/>
        </authorList>
    </citation>
    <scope>IDENTIFICATION</scope>
</reference>
<name>A0A7M4EEJ1_CROPO</name>
<dbReference type="AlphaFoldDB" id="A0A7M4EEJ1"/>
<keyword evidence="2" id="KW-1185">Reference proteome</keyword>
<proteinExistence type="predicted"/>
<reference evidence="1" key="2">
    <citation type="submission" date="2025-09" db="UniProtKB">
        <authorList>
            <consortium name="Ensembl"/>
        </authorList>
    </citation>
    <scope>IDENTIFICATION</scope>
</reference>
<evidence type="ECO:0000313" key="2">
    <source>
        <dbReference type="Proteomes" id="UP000594220"/>
    </source>
</evidence>
<evidence type="ECO:0000313" key="1">
    <source>
        <dbReference type="Ensembl" id="ENSCPRP00005008573.1"/>
    </source>
</evidence>